<name>A0ABW8PCA3_9FLAO</name>
<keyword evidence="2" id="KW-1185">Reference proteome</keyword>
<reference evidence="1 2" key="1">
    <citation type="submission" date="2024-02" db="EMBL/GenBank/DDBJ databases">
        <title>Comparative Genomic Analysis of Flavobacterium Species Causing Columnaris Disease of Freshwater Fish in Thailand: Insights into Virulence and Resistance Mechanisms.</title>
        <authorList>
            <person name="Nguyen D."/>
            <person name="Chokmangmeepisarn P."/>
            <person name="Khianchaikhan K."/>
            <person name="Morishita M."/>
            <person name="Bunnoy A."/>
            <person name="Rodkhum C."/>
        </authorList>
    </citation>
    <scope>NUCLEOTIDE SEQUENCE [LARGE SCALE GENOMIC DNA]</scope>
    <source>
        <strain evidence="1 2">CNRT2201</strain>
    </source>
</reference>
<proteinExistence type="predicted"/>
<sequence>MRKIVYLFTIFLAINCKSQVKKEKTIEKKDSMEYLDTKDYESLMKNPVFASYGYYISSEGDKVQVYRGTNNIGFIKRIEKKDSPYAIFKVFHENGKLQLEGLSFYDNNYGIQKEYDELGNLIKETNYDLPYKYTIEDLATKMNNQYQIDIYNIKQIHSIRRYEEKKHLKIPLYEVWSYHKTNPLKLTCYIINGTTGETIYEGERFIEGKQGSLLDQYLKIKNK</sequence>
<evidence type="ECO:0000313" key="2">
    <source>
        <dbReference type="Proteomes" id="UP001621706"/>
    </source>
</evidence>
<accession>A0ABW8PCA3</accession>
<comment type="caution">
    <text evidence="1">The sequence shown here is derived from an EMBL/GenBank/DDBJ whole genome shotgun (WGS) entry which is preliminary data.</text>
</comment>
<dbReference type="RefSeq" id="WP_405344180.1">
    <property type="nucleotide sequence ID" value="NZ_JAZGZP010000042.1"/>
</dbReference>
<gene>
    <name evidence="1" type="ORF">V3I07_15010</name>
</gene>
<dbReference type="EMBL" id="JAZGZP010000042">
    <property type="protein sequence ID" value="MFK7002187.1"/>
    <property type="molecule type" value="Genomic_DNA"/>
</dbReference>
<protein>
    <recommendedName>
        <fullName evidence="3">Lipoprotein</fullName>
    </recommendedName>
</protein>
<organism evidence="1 2">
    <name type="scientific">Flavobacterium oreochromis</name>
    <dbReference type="NCBI Taxonomy" id="2906078"/>
    <lineage>
        <taxon>Bacteria</taxon>
        <taxon>Pseudomonadati</taxon>
        <taxon>Bacteroidota</taxon>
        <taxon>Flavobacteriia</taxon>
        <taxon>Flavobacteriales</taxon>
        <taxon>Flavobacteriaceae</taxon>
        <taxon>Flavobacterium</taxon>
    </lineage>
</organism>
<dbReference type="Proteomes" id="UP001621706">
    <property type="component" value="Unassembled WGS sequence"/>
</dbReference>
<evidence type="ECO:0000313" key="1">
    <source>
        <dbReference type="EMBL" id="MFK7002187.1"/>
    </source>
</evidence>
<evidence type="ECO:0008006" key="3">
    <source>
        <dbReference type="Google" id="ProtNLM"/>
    </source>
</evidence>